<proteinExistence type="predicted"/>
<comment type="caution">
    <text evidence="3">The sequence shown here is derived from an EMBL/GenBank/DDBJ whole genome shotgun (WGS) entry which is preliminary data.</text>
</comment>
<feature type="transmembrane region" description="Helical" evidence="2">
    <location>
        <begin position="264"/>
        <end position="287"/>
    </location>
</feature>
<keyword evidence="2" id="KW-0472">Membrane</keyword>
<keyword evidence="2" id="KW-0812">Transmembrane</keyword>
<keyword evidence="4" id="KW-1185">Reference proteome</keyword>
<reference evidence="3 4" key="1">
    <citation type="submission" date="2017-10" db="EMBL/GenBank/DDBJ databases">
        <title>Comparative genomics in systemic dimorphic fungi from Ajellomycetaceae.</title>
        <authorList>
            <person name="Munoz J.F."/>
            <person name="Mcewen J.G."/>
            <person name="Clay O.K."/>
            <person name="Cuomo C.A."/>
        </authorList>
    </citation>
    <scope>NUCLEOTIDE SEQUENCE [LARGE SCALE GENOMIC DNA]</scope>
    <source>
        <strain evidence="3 4">UAMH7299</strain>
    </source>
</reference>
<accession>A0A2B7Y3T8</accession>
<feature type="compositionally biased region" description="Acidic residues" evidence="1">
    <location>
        <begin position="227"/>
        <end position="243"/>
    </location>
</feature>
<dbReference type="AlphaFoldDB" id="A0A2B7Y3T8"/>
<feature type="region of interest" description="Disordered" evidence="1">
    <location>
        <begin position="329"/>
        <end position="388"/>
    </location>
</feature>
<dbReference type="OrthoDB" id="4174420at2759"/>
<organism evidence="3 4">
    <name type="scientific">Polytolypa hystricis (strain UAMH7299)</name>
    <dbReference type="NCBI Taxonomy" id="1447883"/>
    <lineage>
        <taxon>Eukaryota</taxon>
        <taxon>Fungi</taxon>
        <taxon>Dikarya</taxon>
        <taxon>Ascomycota</taxon>
        <taxon>Pezizomycotina</taxon>
        <taxon>Eurotiomycetes</taxon>
        <taxon>Eurotiomycetidae</taxon>
        <taxon>Onygenales</taxon>
        <taxon>Onygenales incertae sedis</taxon>
        <taxon>Polytolypa</taxon>
    </lineage>
</organism>
<protein>
    <submittedName>
        <fullName evidence="3">Uncharacterized protein</fullName>
    </submittedName>
</protein>
<evidence type="ECO:0000313" key="3">
    <source>
        <dbReference type="EMBL" id="PGH15711.1"/>
    </source>
</evidence>
<evidence type="ECO:0000256" key="1">
    <source>
        <dbReference type="SAM" id="MobiDB-lite"/>
    </source>
</evidence>
<feature type="compositionally biased region" description="Basic residues" evidence="1">
    <location>
        <begin position="48"/>
        <end position="57"/>
    </location>
</feature>
<sequence length="473" mass="53777">MTHSQVHYAHNHDYPRDYHEHVASDTYDVNSAPINNNKAAVARDPYLHHQHHHHYHHSWSQSQSHTPPRGMPTSMPPMGNVPQLEPYTNTRLSQISSDAPTSLSGSSMVSSSAAVPHPSYLKESSHQQHQQQQHQFQQKQYQHQYSSPKHSQQYDAPAPPPTTLILPEGSVAYDARRTDNWVDNVEARRERDRTSTHVKNEVMRAGLYSSGESSPRRAVVRSHAEVYNDDDDDEEDDNDDDDEYEKNENAFIVLLRLSFFAPPFSLVAALYTFFVLVFLILASPLRFCPPAAFFKSPTSLPLQIRHALLPLLHFHQGLIVAIPASRSRHQHRHRSSSSRHHHHHHTTSKPHPANNDTPSPSPHVVTPPNHTSSHKLAPASSQAGDDSTTSSVTTPYLILIHLLSPLLVFPLLFAAWIAAFFWIFTMIMGNPDGTERKDDGRAAVLGVRNWWRIWLGQPRRKKRKRERERESGV</sequence>
<feature type="region of interest" description="Disordered" evidence="1">
    <location>
        <begin position="187"/>
        <end position="243"/>
    </location>
</feature>
<dbReference type="EMBL" id="PDNA01000080">
    <property type="protein sequence ID" value="PGH15711.1"/>
    <property type="molecule type" value="Genomic_DNA"/>
</dbReference>
<feature type="compositionally biased region" description="Basic residues" evidence="1">
    <location>
        <begin position="329"/>
        <end position="348"/>
    </location>
</feature>
<name>A0A2B7Y3T8_POLH7</name>
<dbReference type="Proteomes" id="UP000224634">
    <property type="component" value="Unassembled WGS sequence"/>
</dbReference>
<feature type="compositionally biased region" description="Basic and acidic residues" evidence="1">
    <location>
        <begin position="187"/>
        <end position="202"/>
    </location>
</feature>
<feature type="compositionally biased region" description="Low complexity" evidence="1">
    <location>
        <begin position="102"/>
        <end position="119"/>
    </location>
</feature>
<evidence type="ECO:0000256" key="2">
    <source>
        <dbReference type="SAM" id="Phobius"/>
    </source>
</evidence>
<feature type="compositionally biased region" description="Low complexity" evidence="1">
    <location>
        <begin position="127"/>
        <end position="147"/>
    </location>
</feature>
<keyword evidence="2" id="KW-1133">Transmembrane helix</keyword>
<feature type="transmembrane region" description="Helical" evidence="2">
    <location>
        <begin position="396"/>
        <end position="424"/>
    </location>
</feature>
<dbReference type="STRING" id="1447883.A0A2B7Y3T8"/>
<evidence type="ECO:0000313" key="4">
    <source>
        <dbReference type="Proteomes" id="UP000224634"/>
    </source>
</evidence>
<feature type="compositionally biased region" description="Polar residues" evidence="1">
    <location>
        <begin position="379"/>
        <end position="388"/>
    </location>
</feature>
<gene>
    <name evidence="3" type="ORF">AJ80_05419</name>
</gene>
<feature type="compositionally biased region" description="Polar residues" evidence="1">
    <location>
        <begin position="86"/>
        <end position="101"/>
    </location>
</feature>
<feature type="region of interest" description="Disordered" evidence="1">
    <location>
        <begin position="48"/>
        <end position="166"/>
    </location>
</feature>